<dbReference type="Proteomes" id="UP000005631">
    <property type="component" value="Chromosome"/>
</dbReference>
<dbReference type="EMBL" id="CP003156">
    <property type="protein sequence ID" value="AEV34252.1"/>
    <property type="molecule type" value="Genomic_DNA"/>
</dbReference>
<dbReference type="InterPro" id="IPR049712">
    <property type="entry name" value="Poly_export"/>
</dbReference>
<dbReference type="HOGENOM" id="CLU_038343_1_1_10"/>
<accession>G8R4F2</accession>
<dbReference type="GO" id="GO:0015159">
    <property type="term" value="F:polysaccharide transmembrane transporter activity"/>
    <property type="evidence" value="ECO:0007669"/>
    <property type="project" value="InterPro"/>
</dbReference>
<evidence type="ECO:0000313" key="5">
    <source>
        <dbReference type="Proteomes" id="UP000005631"/>
    </source>
</evidence>
<dbReference type="PANTHER" id="PTHR33619:SF3">
    <property type="entry name" value="POLYSACCHARIDE EXPORT PROTEIN GFCE-RELATED"/>
    <property type="match status" value="1"/>
</dbReference>
<keyword evidence="2" id="KW-0812">Transmembrane</keyword>
<dbReference type="Pfam" id="PF02563">
    <property type="entry name" value="Poly_export"/>
    <property type="match status" value="1"/>
</dbReference>
<evidence type="ECO:0000313" key="4">
    <source>
        <dbReference type="EMBL" id="AEV34252.1"/>
    </source>
</evidence>
<proteinExistence type="predicted"/>
<reference evidence="4 5" key="1">
    <citation type="journal article" date="2012" name="Stand. Genomic Sci.">
        <title>Genome sequence of the orange-pigmented seawater bacterium Owenweeksia hongkongensis type strain (UST20020801(T)).</title>
        <authorList>
            <person name="Riedel T."/>
            <person name="Held B."/>
            <person name="Nolan M."/>
            <person name="Lucas S."/>
            <person name="Lapidus A."/>
            <person name="Tice H."/>
            <person name="Del Rio T.G."/>
            <person name="Cheng J.F."/>
            <person name="Han C."/>
            <person name="Tapia R."/>
            <person name="Goodwin L.A."/>
            <person name="Pitluck S."/>
            <person name="Liolios K."/>
            <person name="Mavromatis K."/>
            <person name="Pagani I."/>
            <person name="Ivanova N."/>
            <person name="Mikhailova N."/>
            <person name="Pati A."/>
            <person name="Chen A."/>
            <person name="Palaniappan K."/>
            <person name="Rohde M."/>
            <person name="Tindall B.J."/>
            <person name="Detter J.C."/>
            <person name="Goker M."/>
            <person name="Woyke T."/>
            <person name="Bristow J."/>
            <person name="Eisen J.A."/>
            <person name="Markowitz V."/>
            <person name="Hugenholtz P."/>
            <person name="Klenk H.P."/>
            <person name="Kyrpides N.C."/>
        </authorList>
    </citation>
    <scope>NUCLEOTIDE SEQUENCE</scope>
    <source>
        <strain evidence="5">DSM 17368 / JCM 12287 / NRRL B-23963</strain>
    </source>
</reference>
<dbReference type="PATRIC" id="fig|926562.3.peg.3321"/>
<dbReference type="STRING" id="926562.Oweho_3301"/>
<gene>
    <name evidence="4" type="ordered locus">Oweho_3301</name>
</gene>
<dbReference type="OrthoDB" id="1445882at2"/>
<dbReference type="eggNOG" id="COG1596">
    <property type="taxonomic scope" value="Bacteria"/>
</dbReference>
<dbReference type="PROSITE" id="PS51257">
    <property type="entry name" value="PROKAR_LIPOPROTEIN"/>
    <property type="match status" value="1"/>
</dbReference>
<keyword evidence="2" id="KW-1133">Transmembrane helix</keyword>
<protein>
    <submittedName>
        <fullName evidence="4">Periplasmic protein involved in polysaccharide export</fullName>
    </submittedName>
</protein>
<evidence type="ECO:0000256" key="1">
    <source>
        <dbReference type="ARBA" id="ARBA00022729"/>
    </source>
</evidence>
<dbReference type="InterPro" id="IPR003715">
    <property type="entry name" value="Poly_export_N"/>
</dbReference>
<sequence length="262" mass="28873">MRKVLVLTLLALVAVSCVSKKRLTYLQQSEENADSTVYQLQRNKYNVQPNDILNINVRSFDKETSELFNSSQTQVTNLNAGDLVFYLTGYTVDLNGDIDMPILGKINVAGNNTTEIKTLVETQLNNFFRDNAVYVTVQLAGVRYSVIGDAARPGKYVIYQNQVNIFEALAMAGDITMVGDRREIEIVRQKGTGVEILQLDLTDSQVLSNPDFFIQPNDIINVKPLGVKSFGIGTTGFQSFAAVLGVLASTATLIFTLSQLSK</sequence>
<dbReference type="RefSeq" id="WP_014203599.1">
    <property type="nucleotide sequence ID" value="NC_016599.1"/>
</dbReference>
<evidence type="ECO:0000259" key="3">
    <source>
        <dbReference type="Pfam" id="PF02563"/>
    </source>
</evidence>
<dbReference type="KEGG" id="oho:Oweho_3301"/>
<feature type="transmembrane region" description="Helical" evidence="2">
    <location>
        <begin position="237"/>
        <end position="257"/>
    </location>
</feature>
<organism evidence="4 5">
    <name type="scientific">Owenweeksia hongkongensis (strain DSM 17368 / CIP 108786 / JCM 12287 / NRRL B-23963 / UST20020801)</name>
    <dbReference type="NCBI Taxonomy" id="926562"/>
    <lineage>
        <taxon>Bacteria</taxon>
        <taxon>Pseudomonadati</taxon>
        <taxon>Bacteroidota</taxon>
        <taxon>Flavobacteriia</taxon>
        <taxon>Flavobacteriales</taxon>
        <taxon>Owenweeksiaceae</taxon>
        <taxon>Owenweeksia</taxon>
    </lineage>
</organism>
<evidence type="ECO:0000256" key="2">
    <source>
        <dbReference type="SAM" id="Phobius"/>
    </source>
</evidence>
<dbReference type="PANTHER" id="PTHR33619">
    <property type="entry name" value="POLYSACCHARIDE EXPORT PROTEIN GFCE-RELATED"/>
    <property type="match status" value="1"/>
</dbReference>
<dbReference type="Gene3D" id="3.10.560.10">
    <property type="entry name" value="Outer membrane lipoprotein wza domain like"/>
    <property type="match status" value="1"/>
</dbReference>
<feature type="domain" description="Polysaccharide export protein N-terminal" evidence="3">
    <location>
        <begin position="42"/>
        <end position="138"/>
    </location>
</feature>
<name>G8R4F2_OWEHD</name>
<keyword evidence="2" id="KW-0472">Membrane</keyword>
<keyword evidence="1" id="KW-0732">Signal</keyword>
<keyword evidence="5" id="KW-1185">Reference proteome</keyword>
<dbReference type="AlphaFoldDB" id="G8R4F2"/>